<reference evidence="1 2" key="1">
    <citation type="journal article" date="2014" name="Agronomy (Basel)">
        <title>A Draft Genome Sequence for Ensete ventricosum, the Drought-Tolerant Tree Against Hunger.</title>
        <authorList>
            <person name="Harrison J."/>
            <person name="Moore K.A."/>
            <person name="Paszkiewicz K."/>
            <person name="Jones T."/>
            <person name="Grant M."/>
            <person name="Ambacheew D."/>
            <person name="Muzemil S."/>
            <person name="Studholme D.J."/>
        </authorList>
    </citation>
    <scope>NUCLEOTIDE SEQUENCE [LARGE SCALE GENOMIC DNA]</scope>
</reference>
<organism evidence="1 2">
    <name type="scientific">Ensete ventricosum</name>
    <name type="common">Abyssinian banana</name>
    <name type="synonym">Musa ensete</name>
    <dbReference type="NCBI Taxonomy" id="4639"/>
    <lineage>
        <taxon>Eukaryota</taxon>
        <taxon>Viridiplantae</taxon>
        <taxon>Streptophyta</taxon>
        <taxon>Embryophyta</taxon>
        <taxon>Tracheophyta</taxon>
        <taxon>Spermatophyta</taxon>
        <taxon>Magnoliopsida</taxon>
        <taxon>Liliopsida</taxon>
        <taxon>Zingiberales</taxon>
        <taxon>Musaceae</taxon>
        <taxon>Ensete</taxon>
    </lineage>
</organism>
<protein>
    <submittedName>
        <fullName evidence="1">Uncharacterized protein</fullName>
    </submittedName>
</protein>
<accession>A0A426ZH99</accession>
<dbReference type="AlphaFoldDB" id="A0A426ZH99"/>
<sequence length="160" mass="17151">MLLPLRKCHRLYGRVLPLRAGAASARRLPLPVRLPSSIATALRVLPPLPVIVAKAHDNHCHCGRSGAASTRDSRCLYWRAITVCGRAHGRRLCTATACAWMSLCSGADAAGLLFAHSRCVQLLLVAAAAAAVVPNDATQQLPTMNKRSKEIVALDNDDIK</sequence>
<comment type="caution">
    <text evidence="1">The sequence shown here is derived from an EMBL/GenBank/DDBJ whole genome shotgun (WGS) entry which is preliminary data.</text>
</comment>
<dbReference type="Proteomes" id="UP000287651">
    <property type="component" value="Unassembled WGS sequence"/>
</dbReference>
<evidence type="ECO:0000313" key="1">
    <source>
        <dbReference type="EMBL" id="RRT63338.1"/>
    </source>
</evidence>
<gene>
    <name evidence="1" type="ORF">B296_00020608</name>
</gene>
<evidence type="ECO:0000313" key="2">
    <source>
        <dbReference type="Proteomes" id="UP000287651"/>
    </source>
</evidence>
<name>A0A426ZH99_ENSVE</name>
<proteinExistence type="predicted"/>
<dbReference type="EMBL" id="AMZH03006636">
    <property type="protein sequence ID" value="RRT63338.1"/>
    <property type="molecule type" value="Genomic_DNA"/>
</dbReference>